<sequence length="105" mass="12422">MGKIVEKNQEDSSFREAWVTDLIRESRNARLTRKRVMKKSLLSALGLALALAFTMPILGATSADAAPMKKHHHHRHHRRHHHRHHHYHHHHHHHHHHKKMAPKKA</sequence>
<evidence type="ECO:0000256" key="1">
    <source>
        <dbReference type="SAM" id="MobiDB-lite"/>
    </source>
</evidence>
<name>A0A0K2W662_MESPL</name>
<feature type="region of interest" description="Disordered" evidence="1">
    <location>
        <begin position="70"/>
        <end position="105"/>
    </location>
</feature>
<evidence type="ECO:0000313" key="2">
    <source>
        <dbReference type="EMBL" id="CDX62612.1"/>
    </source>
</evidence>
<proteinExistence type="predicted"/>
<organism evidence="2 3">
    <name type="scientific">Mesorhizobium plurifarium</name>
    <dbReference type="NCBI Taxonomy" id="69974"/>
    <lineage>
        <taxon>Bacteria</taxon>
        <taxon>Pseudomonadati</taxon>
        <taxon>Pseudomonadota</taxon>
        <taxon>Alphaproteobacteria</taxon>
        <taxon>Hyphomicrobiales</taxon>
        <taxon>Phyllobacteriaceae</taxon>
        <taxon>Mesorhizobium</taxon>
    </lineage>
</organism>
<evidence type="ECO:0000313" key="3">
    <source>
        <dbReference type="Proteomes" id="UP000182888"/>
    </source>
</evidence>
<dbReference type="EMBL" id="CCND01000049">
    <property type="protein sequence ID" value="CDX62612.1"/>
    <property type="molecule type" value="Genomic_DNA"/>
</dbReference>
<reference evidence="3" key="1">
    <citation type="submission" date="2014-08" db="EMBL/GenBank/DDBJ databases">
        <authorList>
            <person name="Edwards T."/>
        </authorList>
    </citation>
    <scope>NUCLEOTIDE SEQUENCE [LARGE SCALE GENOMIC DNA]</scope>
</reference>
<protein>
    <submittedName>
        <fullName evidence="2">Uncharacterized protein</fullName>
    </submittedName>
</protein>
<dbReference type="AlphaFoldDB" id="A0A0K2W662"/>
<gene>
    <name evidence="2" type="ORF">MPL1032_60136</name>
</gene>
<dbReference type="Proteomes" id="UP000182888">
    <property type="component" value="Unassembled WGS sequence"/>
</dbReference>
<accession>A0A0K2W662</accession>